<keyword evidence="3" id="KW-1185">Reference proteome</keyword>
<evidence type="ECO:0000313" key="2">
    <source>
        <dbReference type="EMBL" id="TPG66399.1"/>
    </source>
</evidence>
<dbReference type="InterPro" id="IPR048667">
    <property type="entry name" value="Imm5-like"/>
</dbReference>
<name>A0A502GVW4_9BACT</name>
<sequence length="137" mass="14349">MHHALALWAAACAARTLHLFEEDQPTDHRPQLALQAVQQWVQGERTVTECRAAAFAAHAAARATGNLAAVAAARATGHAAAVAHVPTHARYAGEYAAKAASLAVPSAEAAAAKASERARQWEQLRADLRAIGFPSGK</sequence>
<accession>A0A502GVW4</accession>
<dbReference type="Proteomes" id="UP000317646">
    <property type="component" value="Unassembled WGS sequence"/>
</dbReference>
<organism evidence="2 3">
    <name type="scientific">Hymenobacter nivis</name>
    <dbReference type="NCBI Taxonomy" id="1850093"/>
    <lineage>
        <taxon>Bacteria</taxon>
        <taxon>Pseudomonadati</taxon>
        <taxon>Bacteroidota</taxon>
        <taxon>Cytophagia</taxon>
        <taxon>Cytophagales</taxon>
        <taxon>Hymenobacteraceae</taxon>
        <taxon>Hymenobacter</taxon>
    </lineage>
</organism>
<proteinExistence type="predicted"/>
<dbReference type="EMBL" id="RCYZ01000003">
    <property type="protein sequence ID" value="TPG66399.1"/>
    <property type="molecule type" value="Genomic_DNA"/>
</dbReference>
<protein>
    <recommendedName>
        <fullName evidence="1">Imm-5-like domain-containing protein</fullName>
    </recommendedName>
</protein>
<comment type="caution">
    <text evidence="2">The sequence shown here is derived from an EMBL/GenBank/DDBJ whole genome shotgun (WGS) entry which is preliminary data.</text>
</comment>
<reference evidence="2 3" key="1">
    <citation type="journal article" date="2019" name="Environ. Microbiol.">
        <title>Species interactions and distinct microbial communities in high Arctic permafrost affected cryosols are associated with the CH4 and CO2 gas fluxes.</title>
        <authorList>
            <person name="Altshuler I."/>
            <person name="Hamel J."/>
            <person name="Turney S."/>
            <person name="Magnuson E."/>
            <person name="Levesque R."/>
            <person name="Greer C."/>
            <person name="Whyte L.G."/>
        </authorList>
    </citation>
    <scope>NUCLEOTIDE SEQUENCE [LARGE SCALE GENOMIC DNA]</scope>
    <source>
        <strain evidence="2 3">S9.2P</strain>
    </source>
</reference>
<dbReference type="AlphaFoldDB" id="A0A502GVW4"/>
<dbReference type="Pfam" id="PF21805">
    <property type="entry name" value="Imm5_like"/>
    <property type="match status" value="1"/>
</dbReference>
<evidence type="ECO:0000259" key="1">
    <source>
        <dbReference type="Pfam" id="PF21805"/>
    </source>
</evidence>
<feature type="domain" description="Imm-5-like" evidence="1">
    <location>
        <begin position="2"/>
        <end position="126"/>
    </location>
</feature>
<gene>
    <name evidence="2" type="ORF">EAH73_08265</name>
</gene>
<evidence type="ECO:0000313" key="3">
    <source>
        <dbReference type="Proteomes" id="UP000317646"/>
    </source>
</evidence>